<dbReference type="Pfam" id="PF09365">
    <property type="entry name" value="DUF2461"/>
    <property type="match status" value="1"/>
</dbReference>
<dbReference type="SMART" id="SM00382">
    <property type="entry name" value="AAA"/>
    <property type="match status" value="1"/>
</dbReference>
<dbReference type="GO" id="GO:0005524">
    <property type="term" value="F:ATP binding"/>
    <property type="evidence" value="ECO:0007669"/>
    <property type="project" value="InterPro"/>
</dbReference>
<dbReference type="InterPro" id="IPR003593">
    <property type="entry name" value="AAA+_ATPase"/>
</dbReference>
<dbReference type="InterPro" id="IPR012808">
    <property type="entry name" value="CHP02453"/>
</dbReference>
<proteinExistence type="predicted"/>
<dbReference type="Proteomes" id="UP000464178">
    <property type="component" value="Chromosome"/>
</dbReference>
<dbReference type="RefSeq" id="WP_162669407.1">
    <property type="nucleotide sequence ID" value="NZ_LR593886.1"/>
</dbReference>
<dbReference type="InterPro" id="IPR011704">
    <property type="entry name" value="ATPase_dyneun-rel_AAA"/>
</dbReference>
<organism evidence="2 3">
    <name type="scientific">Gemmata massiliana</name>
    <dbReference type="NCBI Taxonomy" id="1210884"/>
    <lineage>
        <taxon>Bacteria</taxon>
        <taxon>Pseudomonadati</taxon>
        <taxon>Planctomycetota</taxon>
        <taxon>Planctomycetia</taxon>
        <taxon>Gemmatales</taxon>
        <taxon>Gemmataceae</taxon>
        <taxon>Gemmata</taxon>
    </lineage>
</organism>
<dbReference type="InterPro" id="IPR027417">
    <property type="entry name" value="P-loop_NTPase"/>
</dbReference>
<dbReference type="Pfam" id="PF07728">
    <property type="entry name" value="AAA_5"/>
    <property type="match status" value="1"/>
</dbReference>
<accession>A0A6P2D3C1</accession>
<dbReference type="KEGG" id="gms:SOIL9_27890"/>
<keyword evidence="2" id="KW-0540">Nuclease</keyword>
<evidence type="ECO:0000259" key="1">
    <source>
        <dbReference type="SMART" id="SM00382"/>
    </source>
</evidence>
<keyword evidence="3" id="KW-1185">Reference proteome</keyword>
<dbReference type="EMBL" id="LR593886">
    <property type="protein sequence ID" value="VTR94925.1"/>
    <property type="molecule type" value="Genomic_DNA"/>
</dbReference>
<keyword evidence="2" id="KW-0255">Endonuclease</keyword>
<dbReference type="PANTHER" id="PTHR37291:SF1">
    <property type="entry name" value="TYPE IV METHYL-DIRECTED RESTRICTION ENZYME ECOKMCRB SUBUNIT"/>
    <property type="match status" value="1"/>
</dbReference>
<dbReference type="Gene3D" id="3.40.50.300">
    <property type="entry name" value="P-loop containing nucleotide triphosphate hydrolases"/>
    <property type="match status" value="1"/>
</dbReference>
<sequence length="871" mass="97787">MPTGNRTRVLPLVPLLTAFRASRFAPLRPAASPLTVAFLDSATDDQLASALNSIATASLPVSFHSDVLTRRVRLIRHALNHLFRATDPLPERLARCVTPGEVYFVAGLGPGFWSAVLASTETEFIPVWCPAVETGLLRLGLLREIAPDVRSRFDNMCRASEMVREHAPDLTAADVTQFLERVARIEGRELPPAGALPGALAWAATPEQIEQAIREVRSRFPLQKRIRAVSEEQAQVIGAFLTAARVGDHATAFTAFRTAFPDSRWETALPTLDDAYSVALPEADRARLWGEVAIVLRERFRVHPLELADVVLAITDTETSEPELGDFHGFCSDTFAFLDELAETNAKDWMAEHRERYQFVLREPMIELCESVAERYIRPVLNREYGWDLECDAKTGRAVTSICKNDFGRSGPYQPVQWITFYRKAQANKRADAQFFVRVAGEGVSYGFHLGRMARDAGKQFRRNIQEHAESIFRALHSGAAFNECHFWTGDDLSDEVTVKSAADLRAWAVHKTIAVGKQLEPSSPLLRQDALTGEILLTFDRLLPAFACAAEADPRPLLATRAGVPVDAPIYDPVSFHRETFLSEVWLDRILSLLRLKKQLVLQGVPGTGKTHVARCLARLLTHDRADCVRLVQFHPAYSYEEFVEGIRARGTEVNGKTEVTFPVEDGVLCQFAEQAASRPSEPHVLIVDEFNRGNLPRIFGELLYLLEYRDQAITLPYSKRQFRLPENLFLIATMNQLDRSAVALDQALRRRFSFVDMPADAAILASWLESRAGSEPESTSIAPRVVLLFEELNRRLARDLGPEKQVGHSLFMVPELDNERLTAVWEHHVRPLLLDYLGGREDRLKDYTPERLLTASAEKRRRLKATTDS</sequence>
<gene>
    <name evidence="2" type="ORF">SOIL9_27890</name>
</gene>
<dbReference type="InterPro" id="IPR052934">
    <property type="entry name" value="Methyl-DNA_Rec/Restrict_Enz"/>
</dbReference>
<reference evidence="2 3" key="1">
    <citation type="submission" date="2019-05" db="EMBL/GenBank/DDBJ databases">
        <authorList>
            <consortium name="Science for Life Laboratories"/>
        </authorList>
    </citation>
    <scope>NUCLEOTIDE SEQUENCE [LARGE SCALE GENOMIC DNA]</scope>
    <source>
        <strain evidence="2">Soil9</strain>
    </source>
</reference>
<dbReference type="GO" id="GO:0004519">
    <property type="term" value="F:endonuclease activity"/>
    <property type="evidence" value="ECO:0007669"/>
    <property type="project" value="UniProtKB-KW"/>
</dbReference>
<protein>
    <recommendedName>
        <fullName evidence="1">AAA+ ATPase domain-containing protein</fullName>
    </recommendedName>
</protein>
<dbReference type="PANTHER" id="PTHR37291">
    <property type="entry name" value="5-METHYLCYTOSINE-SPECIFIC RESTRICTION ENZYME B"/>
    <property type="match status" value="1"/>
</dbReference>
<evidence type="ECO:0000313" key="2">
    <source>
        <dbReference type="EMBL" id="VTR94925.1"/>
    </source>
</evidence>
<feature type="domain" description="AAA+ ATPase" evidence="1">
    <location>
        <begin position="597"/>
        <end position="760"/>
    </location>
</feature>
<keyword evidence="2" id="KW-0378">Hydrolase</keyword>
<dbReference type="AlphaFoldDB" id="A0A6P2D3C1"/>
<dbReference type="SUPFAM" id="SSF52540">
    <property type="entry name" value="P-loop containing nucleoside triphosphate hydrolases"/>
    <property type="match status" value="1"/>
</dbReference>
<dbReference type="GO" id="GO:0016887">
    <property type="term" value="F:ATP hydrolysis activity"/>
    <property type="evidence" value="ECO:0007669"/>
    <property type="project" value="InterPro"/>
</dbReference>
<evidence type="ECO:0000313" key="3">
    <source>
        <dbReference type="Proteomes" id="UP000464178"/>
    </source>
</evidence>
<name>A0A6P2D3C1_9BACT</name>
<dbReference type="CDD" id="cd00009">
    <property type="entry name" value="AAA"/>
    <property type="match status" value="1"/>
</dbReference>